<dbReference type="AlphaFoldDB" id="A0A7Y9DN04"/>
<dbReference type="Gene3D" id="3.10.180.10">
    <property type="entry name" value="2,3-Dihydroxybiphenyl 1,2-Dioxygenase, domain 1"/>
    <property type="match status" value="1"/>
</dbReference>
<dbReference type="Proteomes" id="UP000521922">
    <property type="component" value="Unassembled WGS sequence"/>
</dbReference>
<name>A0A7Y9DN04_9ACTN</name>
<keyword evidence="2" id="KW-1185">Reference proteome</keyword>
<protein>
    <submittedName>
        <fullName evidence="1">Uncharacterized protein</fullName>
    </submittedName>
</protein>
<sequence>MGDDEGLLVLVPPGRPWFPTRDAVARPGEVHVQLAGVRPGSVAVGPLATVTA</sequence>
<reference evidence="1 2" key="1">
    <citation type="submission" date="2020-07" db="EMBL/GenBank/DDBJ databases">
        <title>Sequencing the genomes of 1000 actinobacteria strains.</title>
        <authorList>
            <person name="Klenk H.-P."/>
        </authorList>
    </citation>
    <scope>NUCLEOTIDE SEQUENCE [LARGE SCALE GENOMIC DNA]</scope>
    <source>
        <strain evidence="1 2">DSM 7487</strain>
    </source>
</reference>
<proteinExistence type="predicted"/>
<dbReference type="InterPro" id="IPR029068">
    <property type="entry name" value="Glyas_Bleomycin-R_OHBP_Dase"/>
</dbReference>
<gene>
    <name evidence="1" type="ORF">BJ968_003044</name>
</gene>
<dbReference type="EMBL" id="JACCBB010000001">
    <property type="protein sequence ID" value="NYD23504.1"/>
    <property type="molecule type" value="Genomic_DNA"/>
</dbReference>
<organism evidence="1 2">
    <name type="scientific">Kineococcus aurantiacus</name>
    <dbReference type="NCBI Taxonomy" id="37633"/>
    <lineage>
        <taxon>Bacteria</taxon>
        <taxon>Bacillati</taxon>
        <taxon>Actinomycetota</taxon>
        <taxon>Actinomycetes</taxon>
        <taxon>Kineosporiales</taxon>
        <taxon>Kineosporiaceae</taxon>
        <taxon>Kineococcus</taxon>
    </lineage>
</organism>
<accession>A0A7Y9DN04</accession>
<evidence type="ECO:0000313" key="2">
    <source>
        <dbReference type="Proteomes" id="UP000521922"/>
    </source>
</evidence>
<comment type="caution">
    <text evidence="1">The sequence shown here is derived from an EMBL/GenBank/DDBJ whole genome shotgun (WGS) entry which is preliminary data.</text>
</comment>
<evidence type="ECO:0000313" key="1">
    <source>
        <dbReference type="EMBL" id="NYD23504.1"/>
    </source>
</evidence>
<dbReference type="RefSeq" id="WP_179753278.1">
    <property type="nucleotide sequence ID" value="NZ_BAAAGN010000029.1"/>
</dbReference>